<name>A0A8X6KVZ2_TRICU</name>
<organism evidence="1 2">
    <name type="scientific">Trichonephila clavata</name>
    <name type="common">Joro spider</name>
    <name type="synonym">Nephila clavata</name>
    <dbReference type="NCBI Taxonomy" id="2740835"/>
    <lineage>
        <taxon>Eukaryota</taxon>
        <taxon>Metazoa</taxon>
        <taxon>Ecdysozoa</taxon>
        <taxon>Arthropoda</taxon>
        <taxon>Chelicerata</taxon>
        <taxon>Arachnida</taxon>
        <taxon>Araneae</taxon>
        <taxon>Araneomorphae</taxon>
        <taxon>Entelegynae</taxon>
        <taxon>Araneoidea</taxon>
        <taxon>Nephilidae</taxon>
        <taxon>Trichonephila</taxon>
    </lineage>
</organism>
<dbReference type="EMBL" id="BMAO01033004">
    <property type="protein sequence ID" value="GFQ86316.1"/>
    <property type="molecule type" value="Genomic_DNA"/>
</dbReference>
<gene>
    <name evidence="1" type="ORF">TNCT_411561</name>
</gene>
<keyword evidence="2" id="KW-1185">Reference proteome</keyword>
<evidence type="ECO:0000313" key="1">
    <source>
        <dbReference type="EMBL" id="GFQ86316.1"/>
    </source>
</evidence>
<dbReference type="Proteomes" id="UP000887116">
    <property type="component" value="Unassembled WGS sequence"/>
</dbReference>
<accession>A0A8X6KVZ2</accession>
<protein>
    <submittedName>
        <fullName evidence="1">Uncharacterized protein</fullName>
    </submittedName>
</protein>
<comment type="caution">
    <text evidence="1">The sequence shown here is derived from an EMBL/GenBank/DDBJ whole genome shotgun (WGS) entry which is preliminary data.</text>
</comment>
<proteinExistence type="predicted"/>
<reference evidence="1" key="1">
    <citation type="submission" date="2020-07" db="EMBL/GenBank/DDBJ databases">
        <title>Multicomponent nature underlies the extraordinary mechanical properties of spider dragline silk.</title>
        <authorList>
            <person name="Kono N."/>
            <person name="Nakamura H."/>
            <person name="Mori M."/>
            <person name="Yoshida Y."/>
            <person name="Ohtoshi R."/>
            <person name="Malay A.D."/>
            <person name="Moran D.A.P."/>
            <person name="Tomita M."/>
            <person name="Numata K."/>
            <person name="Arakawa K."/>
        </authorList>
    </citation>
    <scope>NUCLEOTIDE SEQUENCE</scope>
</reference>
<dbReference type="AlphaFoldDB" id="A0A8X6KVZ2"/>
<evidence type="ECO:0000313" key="2">
    <source>
        <dbReference type="Proteomes" id="UP000887116"/>
    </source>
</evidence>
<sequence length="114" mass="13145">MVPPLNNYRNPGDAQITPPGKPLIGFKFLAGACEGSLTHFREYGVAMIHLLQGTCKIGGRSQTVHHFRVYLSRRRERMIDPKRLFPRSSNKKIVFEYSVLGKRILKFCKREEKL</sequence>